<reference evidence="3 4" key="1">
    <citation type="submission" date="2020-02" db="EMBL/GenBank/DDBJ databases">
        <title>Nitrogenibacter mangrovi gen. nov., sp. nov. isolated from mangrove sediment, a denitrifying betaproteobacterium.</title>
        <authorList>
            <person name="Liao H."/>
            <person name="Tian Y."/>
        </authorList>
    </citation>
    <scope>NUCLEOTIDE SEQUENCE [LARGE SCALE GENOMIC DNA]</scope>
    <source>
        <strain evidence="3 4">M9-3-2</strain>
    </source>
</reference>
<evidence type="ECO:0000256" key="2">
    <source>
        <dbReference type="ARBA" id="ARBA00022801"/>
    </source>
</evidence>
<gene>
    <name evidence="3" type="ORF">G3580_08455</name>
</gene>
<organism evidence="3 4">
    <name type="scientific">Nitrogeniibacter mangrovi</name>
    <dbReference type="NCBI Taxonomy" id="2016596"/>
    <lineage>
        <taxon>Bacteria</taxon>
        <taxon>Pseudomonadati</taxon>
        <taxon>Pseudomonadota</taxon>
        <taxon>Betaproteobacteria</taxon>
        <taxon>Rhodocyclales</taxon>
        <taxon>Zoogloeaceae</taxon>
        <taxon>Nitrogeniibacter</taxon>
    </lineage>
</organism>
<dbReference type="InterPro" id="IPR029058">
    <property type="entry name" value="AB_hydrolase_fold"/>
</dbReference>
<keyword evidence="1" id="KW-0732">Signal</keyword>
<dbReference type="SUPFAM" id="SSF53474">
    <property type="entry name" value="alpha/beta-Hydrolases"/>
    <property type="match status" value="1"/>
</dbReference>
<keyword evidence="2" id="KW-0378">Hydrolase</keyword>
<keyword evidence="4" id="KW-1185">Reference proteome</keyword>
<dbReference type="InterPro" id="IPR010126">
    <property type="entry name" value="Esterase_phb"/>
</dbReference>
<dbReference type="AlphaFoldDB" id="A0A6C1B5U3"/>
<dbReference type="PANTHER" id="PTHR43037">
    <property type="entry name" value="UNNAMED PRODUCT-RELATED"/>
    <property type="match status" value="1"/>
</dbReference>
<protein>
    <submittedName>
        <fullName evidence="3">Prolyl oligopeptidase family serine peptidase</fullName>
    </submittedName>
</protein>
<dbReference type="GO" id="GO:0016787">
    <property type="term" value="F:hydrolase activity"/>
    <property type="evidence" value="ECO:0007669"/>
    <property type="project" value="UniProtKB-KW"/>
</dbReference>
<sequence length="378" mass="40574">MKRRRNSPLVDALFRLGRTATRAAGKSARHTSRLATDTLAAHAGAAAKSTREALAAVASPAPPPKAPEGGGRWLEGRWGLGPLAMRRYRLYLPPGAGRRRPAPLLLFLHGCQQDSASFAACTRITRFARDTGLAVLMPEQAQEANPQRCWNWFGHEPVVALEAQLIMSIVDHVSHTEPVRADALFAMGLSAGGAMAMSLALRHPTRFLAVASHSGAVATSARTLRQAGQALRGRREPDVEAIHRQLGAHPAPPLLLIQGDRDPVVAPGNAESAAALWLALSEDTDAVRALPPRERTRGARYPLTRLDWEKNGEPYLQLISIHGLGHAWSGGAPGRTYADPAGPDALRLAWAWFAPRLRQVSSAQAQPAQKPTDPPSTA</sequence>
<evidence type="ECO:0000313" key="4">
    <source>
        <dbReference type="Proteomes" id="UP000501991"/>
    </source>
</evidence>
<dbReference type="Gene3D" id="3.40.50.1820">
    <property type="entry name" value="alpha/beta hydrolase"/>
    <property type="match status" value="1"/>
</dbReference>
<dbReference type="RefSeq" id="WP_173764834.1">
    <property type="nucleotide sequence ID" value="NZ_CP048836.1"/>
</dbReference>
<name>A0A6C1B5U3_9RHOO</name>
<evidence type="ECO:0000256" key="1">
    <source>
        <dbReference type="ARBA" id="ARBA00022729"/>
    </source>
</evidence>
<dbReference type="Pfam" id="PF10503">
    <property type="entry name" value="Esterase_PHB"/>
    <property type="match status" value="1"/>
</dbReference>
<dbReference type="Proteomes" id="UP000501991">
    <property type="component" value="Chromosome"/>
</dbReference>
<dbReference type="EMBL" id="CP048836">
    <property type="protein sequence ID" value="QID17670.1"/>
    <property type="molecule type" value="Genomic_DNA"/>
</dbReference>
<dbReference type="PANTHER" id="PTHR43037:SF1">
    <property type="entry name" value="BLL1128 PROTEIN"/>
    <property type="match status" value="1"/>
</dbReference>
<proteinExistence type="predicted"/>
<dbReference type="KEGG" id="azq:G3580_08455"/>
<dbReference type="GO" id="GO:0005576">
    <property type="term" value="C:extracellular region"/>
    <property type="evidence" value="ECO:0007669"/>
    <property type="project" value="InterPro"/>
</dbReference>
<evidence type="ECO:0000313" key="3">
    <source>
        <dbReference type="EMBL" id="QID17670.1"/>
    </source>
</evidence>
<accession>A0A6C1B5U3</accession>
<dbReference type="InterPro" id="IPR050955">
    <property type="entry name" value="Plant_Biomass_Hydrol_Est"/>
</dbReference>